<gene>
    <name evidence="1" type="ORF">ALEPTO_LOCUS12073</name>
</gene>
<protein>
    <submittedName>
        <fullName evidence="1">5857_t:CDS:1</fullName>
    </submittedName>
</protein>
<name>A0A9N9I1F9_9GLOM</name>
<reference evidence="1" key="1">
    <citation type="submission" date="2021-06" db="EMBL/GenBank/DDBJ databases">
        <authorList>
            <person name="Kallberg Y."/>
            <person name="Tangrot J."/>
            <person name="Rosling A."/>
        </authorList>
    </citation>
    <scope>NUCLEOTIDE SEQUENCE</scope>
    <source>
        <strain evidence="1">FL130A</strain>
    </source>
</reference>
<dbReference type="EMBL" id="CAJVPS010024293">
    <property type="protein sequence ID" value="CAG8715909.1"/>
    <property type="molecule type" value="Genomic_DNA"/>
</dbReference>
<proteinExistence type="predicted"/>
<evidence type="ECO:0000313" key="1">
    <source>
        <dbReference type="EMBL" id="CAG8715909.1"/>
    </source>
</evidence>
<accession>A0A9N9I1F9</accession>
<dbReference type="AlphaFoldDB" id="A0A9N9I1F9"/>
<sequence>MARNETVEYAIKVDGNSDLPHYEQEILSRLTHPTGSSYALLLYPR</sequence>
<comment type="caution">
    <text evidence="1">The sequence shown here is derived from an EMBL/GenBank/DDBJ whole genome shotgun (WGS) entry which is preliminary data.</text>
</comment>
<organism evidence="1 2">
    <name type="scientific">Ambispora leptoticha</name>
    <dbReference type="NCBI Taxonomy" id="144679"/>
    <lineage>
        <taxon>Eukaryota</taxon>
        <taxon>Fungi</taxon>
        <taxon>Fungi incertae sedis</taxon>
        <taxon>Mucoromycota</taxon>
        <taxon>Glomeromycotina</taxon>
        <taxon>Glomeromycetes</taxon>
        <taxon>Archaeosporales</taxon>
        <taxon>Ambisporaceae</taxon>
        <taxon>Ambispora</taxon>
    </lineage>
</organism>
<dbReference type="Proteomes" id="UP000789508">
    <property type="component" value="Unassembled WGS sequence"/>
</dbReference>
<feature type="non-terminal residue" evidence="1">
    <location>
        <position position="45"/>
    </location>
</feature>
<evidence type="ECO:0000313" key="2">
    <source>
        <dbReference type="Proteomes" id="UP000789508"/>
    </source>
</evidence>
<keyword evidence="2" id="KW-1185">Reference proteome</keyword>